<name>A0AAE3P130_9BACT</name>
<dbReference type="AlphaFoldDB" id="A0AAE3P130"/>
<dbReference type="PANTHER" id="PTHR30189:SF1">
    <property type="entry name" value="LPS-ASSEMBLY PROTEIN LPTD"/>
    <property type="match status" value="1"/>
</dbReference>
<evidence type="ECO:0000259" key="1">
    <source>
        <dbReference type="Pfam" id="PF19838"/>
    </source>
</evidence>
<dbReference type="PANTHER" id="PTHR30189">
    <property type="entry name" value="LPS-ASSEMBLY PROTEIN"/>
    <property type="match status" value="1"/>
</dbReference>
<comment type="caution">
    <text evidence="2">The sequence shown here is derived from an EMBL/GenBank/DDBJ whole genome shotgun (WGS) entry which is preliminary data.</text>
</comment>
<dbReference type="InterPro" id="IPR050218">
    <property type="entry name" value="LptD"/>
</dbReference>
<dbReference type="EMBL" id="JARGDL010000013">
    <property type="protein sequence ID" value="MDF1612447.1"/>
    <property type="molecule type" value="Genomic_DNA"/>
</dbReference>
<dbReference type="GO" id="GO:1990351">
    <property type="term" value="C:transporter complex"/>
    <property type="evidence" value="ECO:0007669"/>
    <property type="project" value="TreeGrafter"/>
</dbReference>
<reference evidence="2" key="1">
    <citation type="submission" date="2023-03" db="EMBL/GenBank/DDBJ databases">
        <title>Stygiobacter electus gen. nov., sp. nov., facultatively anaerobic thermotolerant bacterium of the class Ignavibacteria from a well of Yessentuki mineral water deposit.</title>
        <authorList>
            <person name="Podosokorskaya O.A."/>
            <person name="Elcheninov A.G."/>
            <person name="Petrova N.F."/>
            <person name="Zavarzina D.G."/>
            <person name="Kublanov I.V."/>
            <person name="Merkel A.Y."/>
        </authorList>
    </citation>
    <scope>NUCLEOTIDE SEQUENCE</scope>
    <source>
        <strain evidence="2">09-Me</strain>
    </source>
</reference>
<evidence type="ECO:0000313" key="2">
    <source>
        <dbReference type="EMBL" id="MDF1612447.1"/>
    </source>
</evidence>
<proteinExistence type="predicted"/>
<dbReference type="Proteomes" id="UP001221302">
    <property type="component" value="Unassembled WGS sequence"/>
</dbReference>
<gene>
    <name evidence="2" type="ORF">P0M35_09810</name>
</gene>
<evidence type="ECO:0000313" key="3">
    <source>
        <dbReference type="Proteomes" id="UP001221302"/>
    </source>
</evidence>
<accession>A0AAE3P130</accession>
<keyword evidence="3" id="KW-1185">Reference proteome</keyword>
<protein>
    <submittedName>
        <fullName evidence="2">LPS assembly protein LptD</fullName>
    </submittedName>
</protein>
<feature type="domain" description="LPS-assembly protein LptD central" evidence="1">
    <location>
        <begin position="195"/>
        <end position="665"/>
    </location>
</feature>
<dbReference type="InterPro" id="IPR045659">
    <property type="entry name" value="LptD_2"/>
</dbReference>
<dbReference type="Pfam" id="PF19838">
    <property type="entry name" value="LptD_2"/>
    <property type="match status" value="1"/>
</dbReference>
<sequence>MLKIVSILFFFTAIIFAQGNSLSKIDSTSNSNQKVDSTKKKIDIDAVVNSSASDSIIFKVKERKMFLFGSSDIKYKTTELNAANIFIDYNTNELEAFGVDSSDTAKTKIKGLPKLIEGNETYEGSRIKYNFKTQRGFISLAKNKETDKRYEGEKVKKVDKNTYFIENGMFTTCNSDTPHTYFTASQMKVIQKDKIIARWIFMYVGGVPIPIPLPFAVFPNETGRRSGIIVPGFGSTANRGQYFHNFGYFWAMNDYMDLAFTGDYYTKGGYGLRSRFRYAKRYDFSGSFEAGYSNISIGEETDPINLKQRQSDWRLSWYHSQQIDPTSQFSANIQFVSSNFLRNNSIDYNTLLTQQIISGASYSKSWDNSSLSLSYNRTQYLDSGNIDETLPNIGYSHNIFYPFRNKNSFDANKQSWYELIGISYSGQFTNSRTKRNEIKENKLGALHNINFNFTPKVGYFNITPNFSYQEKWYNKRIKKGYKKIETLDSLGRKVLIDTLVTETLNELNFVRTFSTGISASTKIYGIFNPNFVGVESFRHTMMPNISFNYTPDFSSSNWGYYDTYFDKNGKPVKYDKYEGQIYGGASSGRTQSINFSVGNIFEIKLNKVPGDTLKEQKKIQLLNFDISTGYNFAADSLKLQNLNLSYRTQIGEWLNFYGNSSYTFYDYDTKLQRVVNKFLVTKGSGLFRLNNFNFSISTNLSGEKFKSSSSNGNNKIETQTDPVFNKKDYIALYDNSDTPDMSIPWNLNINYNYNLSKYSPSEKSINSNISLDFSTNLTKNWKITFRGNYDFNSHQLSAPQITIYRDLHCWEMNFTWNPIGTYRGFHFELRMKASELKDIKVTKSKGLYSGLR</sequence>
<organism evidence="2 3">
    <name type="scientific">Stygiobacter electus</name>
    <dbReference type="NCBI Taxonomy" id="3032292"/>
    <lineage>
        <taxon>Bacteria</taxon>
        <taxon>Pseudomonadati</taxon>
        <taxon>Ignavibacteriota</taxon>
        <taxon>Ignavibacteria</taxon>
        <taxon>Ignavibacteriales</taxon>
        <taxon>Melioribacteraceae</taxon>
        <taxon>Stygiobacter</taxon>
    </lineage>
</organism>
<dbReference type="RefSeq" id="WP_321536218.1">
    <property type="nucleotide sequence ID" value="NZ_JARGDL010000013.1"/>
</dbReference>
<dbReference type="GO" id="GO:0009279">
    <property type="term" value="C:cell outer membrane"/>
    <property type="evidence" value="ECO:0007669"/>
    <property type="project" value="TreeGrafter"/>
</dbReference>